<comment type="caution">
    <text evidence="4">The sequence shown here is derived from an EMBL/GenBank/DDBJ whole genome shotgun (WGS) entry which is preliminary data.</text>
</comment>
<evidence type="ECO:0000256" key="1">
    <source>
        <dbReference type="PROSITE-ProRule" id="PRU00221"/>
    </source>
</evidence>
<feature type="transmembrane region" description="Helical" evidence="2">
    <location>
        <begin position="635"/>
        <end position="656"/>
    </location>
</feature>
<dbReference type="Gene3D" id="3.40.50.1460">
    <property type="match status" value="1"/>
</dbReference>
<keyword evidence="1" id="KW-0853">WD repeat</keyword>
<dbReference type="NCBIfam" id="NF047832">
    <property type="entry name" value="caspase_w_EACC1"/>
    <property type="match status" value="1"/>
</dbReference>
<evidence type="ECO:0000256" key="2">
    <source>
        <dbReference type="SAM" id="Phobius"/>
    </source>
</evidence>
<dbReference type="SMART" id="SM00320">
    <property type="entry name" value="WD40"/>
    <property type="match status" value="5"/>
</dbReference>
<evidence type="ECO:0000259" key="3">
    <source>
        <dbReference type="Pfam" id="PF20703"/>
    </source>
</evidence>
<keyword evidence="2" id="KW-0812">Transmembrane</keyword>
<dbReference type="PROSITE" id="PS50082">
    <property type="entry name" value="WD_REPEATS_2"/>
    <property type="match status" value="1"/>
</dbReference>
<feature type="domain" description="Novel STAND NTPase 1" evidence="3">
    <location>
        <begin position="252"/>
        <end position="591"/>
    </location>
</feature>
<name>A0A421B9S1_9PSEU</name>
<dbReference type="Pfam" id="PF20703">
    <property type="entry name" value="nSTAND1"/>
    <property type="match status" value="1"/>
</dbReference>
<keyword evidence="2" id="KW-0472">Membrane</keyword>
<dbReference type="EMBL" id="RCDD01000001">
    <property type="protein sequence ID" value="RLK61181.1"/>
    <property type="molecule type" value="Genomic_DNA"/>
</dbReference>
<keyword evidence="2" id="KW-1133">Transmembrane helix</keyword>
<dbReference type="Proteomes" id="UP000282454">
    <property type="component" value="Unassembled WGS sequence"/>
</dbReference>
<keyword evidence="5" id="KW-1185">Reference proteome</keyword>
<sequence length="1366" mass="145403">MADLAAARVVLIATANHDGTRLPSLPPVERTFHDLRAALLDRCGVREDRLTAVLDPADARTMASAVAREARLADEVLVVYFVGHGLLGPGDQLYLAARDTDELEPGLAEHQALSFASLRQALAVCRAPSVVVVLDCCFSGRVSLTDHPVLPLDPAHGRYLIGSAEQVAAAPVDAEHTAFSGAVIDVLTNGDPRGPRDLTLDDLYDAVFRTLRDQGKPLPRRQAGDRSGGLVLTRNRFDDHSQLEDPAPGRCPYPGLDAFGVDDAGVFFGREEMTARLVDALAEPGVVALVGASGSGKSSLLNAGLLASVRSNRIPGSARWTTLRVTPGAHPPAVADLAADLVLVDQFEELFTLCQDPAERNAFLRALTASTNRVVIALRADFYGQATAHPELLAVLRDRQVLVEPMTREQLRAAIERPAAAAGLVLDDGLADVILGEATEGALPLLSHALWSTWRHRNGSRLTVRGYREAGGIEQAIATTAEAVFTALDRADQDIARTLLPRLVRVGTADLAHPVDRAALPDNVATRHVLDEFTRARLLTLDRGTVRLSHEALLRAWPRLREWVDADRDSLLVRQQVVDDAAAWERAGRDTSLLYRGNRLAGVRKWVAGLEPAQAEFVAVSYGQERRGRRRTRTAIALLSVLALLAGAGVVTMVLFRQESTKAADRDLARHLAAEAGNLREGNPGLAKQLGLAAYDIDPDIGLGAVLDSQRTPGVINAGEQALEIAQGNGVLAIATGNSVELRGKAGPALIDDVRTGLIAVDGSDLAVVESAKSVRLWDIGDYHAARDTAVWTTQDPVTAIATGGGIVYAGTESGAILRWDAKGGTVSTVVTDGPVLSLAVSAERGLLAAASANGVIRLWDKAGAQLAAWREVEYGHPDHQQANPLHRVAFNRAGTLLATAGLADRPDVWRLDDPAKPARVPYQQERQLCQAPEGAEFLTFSPVEDTLIAVCDGLVVVRYDGSVLVPGASSASDTMIGTVLLDRDNPRRLLAATQSGVHVTDFTNPDQPGVVAFLPSPLLAGSAFSTGGTAGREMLAVQGSDHDLLWDITEVAAPREIAVVAREGRDYRSSAIALNRDGTVLATTDGPDGRRLVLRDTTAPGVPVLGSIDDIAVGIASVAFHPDRPLLAVSDTRYHGPSPTIRIYDIADPGHPRPLFETGQQSRQLAFSRDGTMLVTLGDTSVQGWDITDPARPARRWEVAVSETAGSFAVSPDGELVVVHDTGGSLVLVRLRDHLPAGAPVITTVGSAGTGEIVFDPTGTKVALLSLHGELGRELSRPEIWDVSTGGAPVLRYYLPISQDAGVEAVAFTPDTDVLAVARNGTGVELWPTDAPRIRAAICATAGDPISQRDWRRYMGDRPYAPPCR</sequence>
<dbReference type="InterPro" id="IPR015943">
    <property type="entry name" value="WD40/YVTN_repeat-like_dom_sf"/>
</dbReference>
<dbReference type="SUPFAM" id="SSF52540">
    <property type="entry name" value="P-loop containing nucleoside triphosphate hydrolases"/>
    <property type="match status" value="1"/>
</dbReference>
<dbReference type="Pfam" id="PF00400">
    <property type="entry name" value="WD40"/>
    <property type="match status" value="1"/>
</dbReference>
<proteinExistence type="predicted"/>
<dbReference type="SUPFAM" id="SSF50998">
    <property type="entry name" value="Quinoprotein alcohol dehydrogenase-like"/>
    <property type="match status" value="1"/>
</dbReference>
<evidence type="ECO:0000313" key="4">
    <source>
        <dbReference type="EMBL" id="RLK61181.1"/>
    </source>
</evidence>
<dbReference type="InterPro" id="IPR049052">
    <property type="entry name" value="nSTAND1"/>
</dbReference>
<protein>
    <submittedName>
        <fullName evidence="4">WD-40 repeat-containing protein</fullName>
    </submittedName>
</protein>
<feature type="repeat" description="WD" evidence="1">
    <location>
        <begin position="836"/>
        <end position="861"/>
    </location>
</feature>
<dbReference type="PANTHER" id="PTHR19879:SF9">
    <property type="entry name" value="TRANSCRIPTION INITIATION FACTOR TFIID SUBUNIT 5"/>
    <property type="match status" value="1"/>
</dbReference>
<gene>
    <name evidence="4" type="ORF">CLV68_1698</name>
</gene>
<dbReference type="SUPFAM" id="SSF101908">
    <property type="entry name" value="Putative isomerase YbhE"/>
    <property type="match status" value="1"/>
</dbReference>
<dbReference type="InterPro" id="IPR027417">
    <property type="entry name" value="P-loop_NTPase"/>
</dbReference>
<accession>A0A421B9S1</accession>
<dbReference type="PANTHER" id="PTHR19879">
    <property type="entry name" value="TRANSCRIPTION INITIATION FACTOR TFIID"/>
    <property type="match status" value="1"/>
</dbReference>
<dbReference type="InterPro" id="IPR001680">
    <property type="entry name" value="WD40_rpt"/>
</dbReference>
<dbReference type="Gene3D" id="2.130.10.10">
    <property type="entry name" value="YVTN repeat-like/Quinoprotein amine dehydrogenase"/>
    <property type="match status" value="3"/>
</dbReference>
<dbReference type="InterPro" id="IPR011047">
    <property type="entry name" value="Quinoprotein_ADH-like_sf"/>
</dbReference>
<reference evidence="4 5" key="1">
    <citation type="submission" date="2018-10" db="EMBL/GenBank/DDBJ databases">
        <title>Genomic Encyclopedia of Archaeal and Bacterial Type Strains, Phase II (KMG-II): from individual species to whole genera.</title>
        <authorList>
            <person name="Goeker M."/>
        </authorList>
    </citation>
    <scope>NUCLEOTIDE SEQUENCE [LARGE SCALE GENOMIC DNA]</scope>
    <source>
        <strain evidence="4 5">DSM 45657</strain>
    </source>
</reference>
<evidence type="ECO:0000313" key="5">
    <source>
        <dbReference type="Proteomes" id="UP000282454"/>
    </source>
</evidence>
<organism evidence="4 5">
    <name type="scientific">Actinokineospora cianjurensis</name>
    <dbReference type="NCBI Taxonomy" id="585224"/>
    <lineage>
        <taxon>Bacteria</taxon>
        <taxon>Bacillati</taxon>
        <taxon>Actinomycetota</taxon>
        <taxon>Actinomycetes</taxon>
        <taxon>Pseudonocardiales</taxon>
        <taxon>Pseudonocardiaceae</taxon>
        <taxon>Actinokineospora</taxon>
    </lineage>
</organism>
<dbReference type="OrthoDB" id="192618at2"/>
<dbReference type="RefSeq" id="WP_121389880.1">
    <property type="nucleotide sequence ID" value="NZ_RCDD01000001.1"/>
</dbReference>